<comment type="similarity">
    <text evidence="4">Belongs to the ABC transporter superfamily. Macrolide exporter (TC 3.A.1.122) family.</text>
</comment>
<dbReference type="GO" id="GO:0016887">
    <property type="term" value="F:ATP hydrolysis activity"/>
    <property type="evidence" value="ECO:0007669"/>
    <property type="project" value="InterPro"/>
</dbReference>
<dbReference type="GO" id="GO:0098796">
    <property type="term" value="C:membrane protein complex"/>
    <property type="evidence" value="ECO:0007669"/>
    <property type="project" value="UniProtKB-ARBA"/>
</dbReference>
<evidence type="ECO:0000256" key="2">
    <source>
        <dbReference type="ARBA" id="ARBA00022741"/>
    </source>
</evidence>
<accession>A0A831YEV6</accession>
<dbReference type="PANTHER" id="PTHR42798">
    <property type="entry name" value="LIPOPROTEIN-RELEASING SYSTEM ATP-BINDING PROTEIN LOLD"/>
    <property type="match status" value="1"/>
</dbReference>
<proteinExistence type="inferred from homology"/>
<dbReference type="GO" id="GO:0005524">
    <property type="term" value="F:ATP binding"/>
    <property type="evidence" value="ECO:0007669"/>
    <property type="project" value="UniProtKB-KW"/>
</dbReference>
<dbReference type="EMBL" id="DSFC01000234">
    <property type="protein sequence ID" value="HEV09556.1"/>
    <property type="molecule type" value="Genomic_DNA"/>
</dbReference>
<dbReference type="Proteomes" id="UP000885621">
    <property type="component" value="Unassembled WGS sequence"/>
</dbReference>
<organism evidence="6">
    <name type="scientific">Sulfurihydrogenibium azorense</name>
    <dbReference type="NCBI Taxonomy" id="309806"/>
    <lineage>
        <taxon>Bacteria</taxon>
        <taxon>Pseudomonadati</taxon>
        <taxon>Aquificota</taxon>
        <taxon>Aquificia</taxon>
        <taxon>Aquificales</taxon>
        <taxon>Hydrogenothermaceae</taxon>
        <taxon>Sulfurihydrogenibium</taxon>
    </lineage>
</organism>
<reference evidence="6" key="1">
    <citation type="journal article" date="2020" name="mSystems">
        <title>Genome- and Community-Level Interaction Insights into Carbon Utilization and Element Cycling Functions of Hydrothermarchaeota in Hydrothermal Sediment.</title>
        <authorList>
            <person name="Zhou Z."/>
            <person name="Liu Y."/>
            <person name="Xu W."/>
            <person name="Pan J."/>
            <person name="Luo Z.H."/>
            <person name="Li M."/>
        </authorList>
    </citation>
    <scope>NUCLEOTIDE SEQUENCE [LARGE SCALE GENOMIC DNA]</scope>
    <source>
        <strain evidence="6">SpSt-1257</strain>
    </source>
</reference>
<evidence type="ECO:0000256" key="3">
    <source>
        <dbReference type="ARBA" id="ARBA00022840"/>
    </source>
</evidence>
<dbReference type="SUPFAM" id="SSF52540">
    <property type="entry name" value="P-loop containing nucleoside triphosphate hydrolases"/>
    <property type="match status" value="1"/>
</dbReference>
<dbReference type="Pfam" id="PF00005">
    <property type="entry name" value="ABC_tran"/>
    <property type="match status" value="1"/>
</dbReference>
<dbReference type="PROSITE" id="PS00211">
    <property type="entry name" value="ABC_TRANSPORTER_1"/>
    <property type="match status" value="1"/>
</dbReference>
<dbReference type="InterPro" id="IPR027417">
    <property type="entry name" value="P-loop_NTPase"/>
</dbReference>
<dbReference type="AlphaFoldDB" id="A0A831YEV6"/>
<evidence type="ECO:0000259" key="5">
    <source>
        <dbReference type="PROSITE" id="PS50893"/>
    </source>
</evidence>
<keyword evidence="1" id="KW-0813">Transport</keyword>
<dbReference type="InterPro" id="IPR017871">
    <property type="entry name" value="ABC_transporter-like_CS"/>
</dbReference>
<dbReference type="InterPro" id="IPR017911">
    <property type="entry name" value="MacB-like_ATP-bd"/>
</dbReference>
<dbReference type="CDD" id="cd03255">
    <property type="entry name" value="ABC_MJ0796_LolCDE_FtsE"/>
    <property type="match status" value="1"/>
</dbReference>
<feature type="domain" description="ABC transporter" evidence="5">
    <location>
        <begin position="4"/>
        <end position="224"/>
    </location>
</feature>
<dbReference type="Gene3D" id="3.40.50.300">
    <property type="entry name" value="P-loop containing nucleotide triphosphate hydrolases"/>
    <property type="match status" value="1"/>
</dbReference>
<evidence type="ECO:0000256" key="1">
    <source>
        <dbReference type="ARBA" id="ARBA00022448"/>
    </source>
</evidence>
<dbReference type="InterPro" id="IPR003593">
    <property type="entry name" value="AAA+_ATPase"/>
</dbReference>
<keyword evidence="3 6" id="KW-0067">ATP-binding</keyword>
<protein>
    <submittedName>
        <fullName evidence="6">ABC transporter ATP-binding protein</fullName>
    </submittedName>
</protein>
<gene>
    <name evidence="6" type="ORF">ENO34_04060</name>
</gene>
<dbReference type="PANTHER" id="PTHR42798:SF7">
    <property type="entry name" value="ALPHA-D-RIBOSE 1-METHYLPHOSPHONATE 5-TRIPHOSPHATE SYNTHASE SUBUNIT PHNL"/>
    <property type="match status" value="1"/>
</dbReference>
<sequence length="224" mass="25149">MEILSVKNVDKTIGQERILKSISLSVNRGEFVSIVGPSGSGKSTLLYILGLLDIPTSGEVYVENSPINFKDKSRISTLRNKKFGFVFQFHYLLNELTLEENVMVPMLKAKVPKEQASEKARKLLERLGLKGKESRKPYQISGGEQQRVSIARALSNDPEILIADEPTGNLDSKNTQNVMEIFKQINQEGKTIVMVTHEMDLAEKTSRIVRMKDGEIVEDTILKI</sequence>
<dbReference type="InterPro" id="IPR003439">
    <property type="entry name" value="ABC_transporter-like_ATP-bd"/>
</dbReference>
<name>A0A831YEV6_9AQUI</name>
<dbReference type="GO" id="GO:0022857">
    <property type="term" value="F:transmembrane transporter activity"/>
    <property type="evidence" value="ECO:0007669"/>
    <property type="project" value="UniProtKB-ARBA"/>
</dbReference>
<evidence type="ECO:0000313" key="6">
    <source>
        <dbReference type="EMBL" id="HEV09556.1"/>
    </source>
</evidence>
<dbReference type="SMART" id="SM00382">
    <property type="entry name" value="AAA"/>
    <property type="match status" value="1"/>
</dbReference>
<keyword evidence="2" id="KW-0547">Nucleotide-binding</keyword>
<comment type="caution">
    <text evidence="6">The sequence shown here is derived from an EMBL/GenBank/DDBJ whole genome shotgun (WGS) entry which is preliminary data.</text>
</comment>
<dbReference type="FunFam" id="3.40.50.300:FF:000032">
    <property type="entry name" value="Export ABC transporter ATP-binding protein"/>
    <property type="match status" value="1"/>
</dbReference>
<dbReference type="PROSITE" id="PS50893">
    <property type="entry name" value="ABC_TRANSPORTER_2"/>
    <property type="match status" value="1"/>
</dbReference>
<evidence type="ECO:0000256" key="4">
    <source>
        <dbReference type="ARBA" id="ARBA00038388"/>
    </source>
</evidence>